<accession>E6U1I1</accession>
<proteinExistence type="inferred from homology"/>
<dbReference type="SUPFAM" id="SSF50118">
    <property type="entry name" value="Cell growth inhibitor/plasmid maintenance toxic component"/>
    <property type="match status" value="1"/>
</dbReference>
<reference evidence="3" key="1">
    <citation type="submission" date="2010-12" db="EMBL/GenBank/DDBJ databases">
        <title>Complete sequence of Bacillus cellulosilyticus DSM 2522.</title>
        <authorList>
            <consortium name="US DOE Joint Genome Institute"/>
            <person name="Lucas S."/>
            <person name="Copeland A."/>
            <person name="Lapidus A."/>
            <person name="Cheng J.-F."/>
            <person name="Bruce D."/>
            <person name="Goodwin L."/>
            <person name="Pitluck S."/>
            <person name="Chertkov O."/>
            <person name="Detter J.C."/>
            <person name="Han C."/>
            <person name="Tapia R."/>
            <person name="Land M."/>
            <person name="Hauser L."/>
            <person name="Jeffries C."/>
            <person name="Kyrpides N."/>
            <person name="Ivanova N."/>
            <person name="Mikhailova N."/>
            <person name="Brumm P."/>
            <person name="Mead D."/>
            <person name="Woyke T."/>
        </authorList>
    </citation>
    <scope>NUCLEOTIDE SEQUENCE [LARGE SCALE GENOMIC DNA]</scope>
    <source>
        <strain evidence="3">DSM 2522</strain>
    </source>
</reference>
<keyword evidence="2" id="KW-1277">Toxin-antitoxin system</keyword>
<dbReference type="RefSeq" id="WP_013488680.1">
    <property type="nucleotide sequence ID" value="NC_014829.1"/>
</dbReference>
<dbReference type="HOGENOM" id="CLU_091701_0_0_9"/>
<dbReference type="AlphaFoldDB" id="E6U1I1"/>
<gene>
    <name evidence="3" type="ordered locus">Bcell_2083</name>
</gene>
<dbReference type="InterPro" id="IPR003477">
    <property type="entry name" value="PemK-like"/>
</dbReference>
<dbReference type="EMBL" id="CP002394">
    <property type="protein sequence ID" value="ADU30344.1"/>
    <property type="molecule type" value="Genomic_DNA"/>
</dbReference>
<evidence type="ECO:0000313" key="3">
    <source>
        <dbReference type="EMBL" id="ADU30344.1"/>
    </source>
</evidence>
<sequence>MVYINTNSQEATNATTIKILNQLHKSVMMKDKDTTRKLLFWLNTWSTDYLRNENNFNYQELLSYKRGMVVKADFGFKVGSEQGGLHYALIIENENSKSNKTVTVIPLGSLPDNKTPEDIDQKYEVFLGYSLFKEDIQKSQSTLSKKTSLIRKLSDEGKNTDKVQKDIDKLSKKIKDYQKGTVAILSQICALSKIRIHTPKDSGDELYNFRLDNKYLDEIDNKLLELYTNKESIVKSLTSK</sequence>
<evidence type="ECO:0000256" key="1">
    <source>
        <dbReference type="ARBA" id="ARBA00007521"/>
    </source>
</evidence>
<dbReference type="KEGG" id="bco:Bcell_2083"/>
<dbReference type="Gene3D" id="2.30.30.110">
    <property type="match status" value="1"/>
</dbReference>
<evidence type="ECO:0000256" key="2">
    <source>
        <dbReference type="ARBA" id="ARBA00022649"/>
    </source>
</evidence>
<dbReference type="eggNOG" id="COG2337">
    <property type="taxonomic scope" value="Bacteria"/>
</dbReference>
<keyword evidence="4" id="KW-1185">Reference proteome</keyword>
<organism evidence="3 4">
    <name type="scientific">Evansella cellulosilytica (strain ATCC 21833 / DSM 2522 / FERM P-1141 / JCM 9156 / N-4)</name>
    <name type="common">Bacillus cellulosilyticus</name>
    <dbReference type="NCBI Taxonomy" id="649639"/>
    <lineage>
        <taxon>Bacteria</taxon>
        <taxon>Bacillati</taxon>
        <taxon>Bacillota</taxon>
        <taxon>Bacilli</taxon>
        <taxon>Bacillales</taxon>
        <taxon>Bacillaceae</taxon>
        <taxon>Evansella</taxon>
    </lineage>
</organism>
<dbReference type="Pfam" id="PF02452">
    <property type="entry name" value="PemK_toxin"/>
    <property type="match status" value="1"/>
</dbReference>
<name>E6U1I1_EVAC2</name>
<comment type="similarity">
    <text evidence="1">Belongs to the PemK/MazF family.</text>
</comment>
<protein>
    <recommendedName>
        <fullName evidence="5">Type II toxin-antitoxin system PemK/MazF family toxin</fullName>
    </recommendedName>
</protein>
<dbReference type="GO" id="GO:0003677">
    <property type="term" value="F:DNA binding"/>
    <property type="evidence" value="ECO:0007669"/>
    <property type="project" value="InterPro"/>
</dbReference>
<dbReference type="Proteomes" id="UP000001401">
    <property type="component" value="Chromosome"/>
</dbReference>
<dbReference type="OrthoDB" id="1957237at2"/>
<dbReference type="InterPro" id="IPR011067">
    <property type="entry name" value="Plasmid_toxin/cell-grow_inhib"/>
</dbReference>
<evidence type="ECO:0008006" key="5">
    <source>
        <dbReference type="Google" id="ProtNLM"/>
    </source>
</evidence>
<dbReference type="STRING" id="649639.Bcell_2083"/>
<evidence type="ECO:0000313" key="4">
    <source>
        <dbReference type="Proteomes" id="UP000001401"/>
    </source>
</evidence>